<dbReference type="SMART" id="SM00028">
    <property type="entry name" value="TPR"/>
    <property type="match status" value="9"/>
</dbReference>
<evidence type="ECO:0000313" key="5">
    <source>
        <dbReference type="EMBL" id="QFU77142.1"/>
    </source>
</evidence>
<dbReference type="PANTHER" id="PTHR44943">
    <property type="entry name" value="CELLULOSE SYNTHASE OPERON PROTEIN C"/>
    <property type="match status" value="1"/>
</dbReference>
<dbReference type="EMBL" id="CP036422">
    <property type="protein sequence ID" value="QFU77142.1"/>
    <property type="molecule type" value="Genomic_DNA"/>
</dbReference>
<dbReference type="InterPro" id="IPR019734">
    <property type="entry name" value="TPR_rpt"/>
</dbReference>
<evidence type="ECO:0000313" key="6">
    <source>
        <dbReference type="Proteomes" id="UP000326287"/>
    </source>
</evidence>
<dbReference type="AlphaFoldDB" id="A0A5P9NN09"/>
<keyword evidence="2 3" id="KW-0802">TPR repeat</keyword>
<feature type="repeat" description="TPR" evidence="3">
    <location>
        <begin position="457"/>
        <end position="490"/>
    </location>
</feature>
<dbReference type="Gene3D" id="3.40.50.10070">
    <property type="entry name" value="TolB, N-terminal domain"/>
    <property type="match status" value="1"/>
</dbReference>
<feature type="repeat" description="TPR" evidence="3">
    <location>
        <begin position="389"/>
        <end position="422"/>
    </location>
</feature>
<feature type="repeat" description="TPR" evidence="3">
    <location>
        <begin position="566"/>
        <end position="599"/>
    </location>
</feature>
<dbReference type="Pfam" id="PF13432">
    <property type="entry name" value="TPR_16"/>
    <property type="match status" value="4"/>
</dbReference>
<keyword evidence="4" id="KW-0812">Transmembrane</keyword>
<feature type="transmembrane region" description="Helical" evidence="4">
    <location>
        <begin position="96"/>
        <end position="114"/>
    </location>
</feature>
<evidence type="ECO:0000256" key="2">
    <source>
        <dbReference type="ARBA" id="ARBA00022803"/>
    </source>
</evidence>
<dbReference type="PANTHER" id="PTHR44943:SF8">
    <property type="entry name" value="TPR REPEAT-CONTAINING PROTEIN MJ0263"/>
    <property type="match status" value="1"/>
</dbReference>
<dbReference type="Gene3D" id="1.25.40.10">
    <property type="entry name" value="Tetratricopeptide repeat domain"/>
    <property type="match status" value="2"/>
</dbReference>
<dbReference type="PROSITE" id="PS50005">
    <property type="entry name" value="TPR"/>
    <property type="match status" value="5"/>
</dbReference>
<keyword evidence="6" id="KW-1185">Reference proteome</keyword>
<dbReference type="InterPro" id="IPR011990">
    <property type="entry name" value="TPR-like_helical_dom_sf"/>
</dbReference>
<keyword evidence="4" id="KW-1133">Transmembrane helix</keyword>
<dbReference type="PROSITE" id="PS50293">
    <property type="entry name" value="TPR_REGION"/>
    <property type="match status" value="2"/>
</dbReference>
<feature type="repeat" description="TPR" evidence="3">
    <location>
        <begin position="423"/>
        <end position="456"/>
    </location>
</feature>
<proteinExistence type="predicted"/>
<dbReference type="RefSeq" id="WP_153240281.1">
    <property type="nucleotide sequence ID" value="NZ_CP036422.1"/>
</dbReference>
<feature type="transmembrane region" description="Helical" evidence="4">
    <location>
        <begin position="46"/>
        <end position="68"/>
    </location>
</feature>
<name>A0A5P9NN09_9GAMM</name>
<dbReference type="KEGG" id="halc:EY643_16585"/>
<evidence type="ECO:0000256" key="1">
    <source>
        <dbReference type="ARBA" id="ARBA00022737"/>
    </source>
</evidence>
<dbReference type="OrthoDB" id="549777at2"/>
<dbReference type="SUPFAM" id="SSF48452">
    <property type="entry name" value="TPR-like"/>
    <property type="match status" value="2"/>
</dbReference>
<keyword evidence="1" id="KW-0677">Repeat</keyword>
<keyword evidence="4" id="KW-0472">Membrane</keyword>
<organism evidence="5 6">
    <name type="scientific">Halioglobus maricola</name>
    <dbReference type="NCBI Taxonomy" id="2601894"/>
    <lineage>
        <taxon>Bacteria</taxon>
        <taxon>Pseudomonadati</taxon>
        <taxon>Pseudomonadota</taxon>
        <taxon>Gammaproteobacteria</taxon>
        <taxon>Cellvibrionales</taxon>
        <taxon>Halieaceae</taxon>
        <taxon>Halioglobus</taxon>
    </lineage>
</organism>
<evidence type="ECO:0000256" key="4">
    <source>
        <dbReference type="SAM" id="Phobius"/>
    </source>
</evidence>
<dbReference type="Proteomes" id="UP000326287">
    <property type="component" value="Chromosome"/>
</dbReference>
<feature type="transmembrane region" description="Helical" evidence="4">
    <location>
        <begin position="20"/>
        <end position="40"/>
    </location>
</feature>
<feature type="repeat" description="TPR" evidence="3">
    <location>
        <begin position="355"/>
        <end position="388"/>
    </location>
</feature>
<evidence type="ECO:0000256" key="3">
    <source>
        <dbReference type="PROSITE-ProRule" id="PRU00339"/>
    </source>
</evidence>
<gene>
    <name evidence="5" type="ORF">EY643_16585</name>
</gene>
<dbReference type="InterPro" id="IPR051685">
    <property type="entry name" value="Ycf3/AcsC/BcsC/TPR_MFPF"/>
</dbReference>
<sequence>MELRQFVSELRSRKVYRTAAVYCAGAWALLQVADVIFPVVGLPDWTVSAVLVIAALGFPLALILSWLFEISPEGKGGTENGGGEATADGQFSSARIIELTLVLILCGLVGYLYVGRLASPPSSAPAEQALAEASIAVMPFVNLSEDTGLEYLGDGLAEEILNLLARINELNVAARTSSFYFKDKDLDIQTVGRRLGVEHVLEGSVRPAGDRVRVTAQLINTEDGFHVWSETYDSSLEDALVFQDEIAAQVVKQLELIISDESRDVLARGEKLDGEGYQFYLRGRAYLRTVGDPENLTYAINLFDKAIAANPEFADPYAGKCEALLGLYSEARAPALFSEAEVACQKALTLDRRSPGVYIGLGNLYLVSGQYQQALTEFDTALALKPGYVEALLGRADAYFGQQLMVEAGEHYRRALALNPDNWRAQKKMGNFLFDSGRPEEAIPYYQRIADLMPDGAGAFNNLGAAYFMTGEYQRAVDAWEIALDLSPSGVTYANVATSLYFMRRYDEALPLYHKAVELSPQDYELWGNLGDVYRYASGGSEMAGPMYENAIKLAEQHLAINENDAHTLALMGHYHAALGDTDMARDYISRALGLAPNDVYVKYSTATALASLGDYDDAMGSLESAMDNGFPMHVALADANLNGLKELPRYEASMAQRE</sequence>
<protein>
    <submittedName>
        <fullName evidence="5">Tetratricopeptide repeat protein</fullName>
    </submittedName>
</protein>
<accession>A0A5P9NN09</accession>
<reference evidence="5 6" key="1">
    <citation type="submission" date="2019-02" db="EMBL/GenBank/DDBJ databases">
        <authorList>
            <person name="Li S.-H."/>
        </authorList>
    </citation>
    <scope>NUCLEOTIDE SEQUENCE [LARGE SCALE GENOMIC DNA]</scope>
    <source>
        <strain evidence="5 6">IMCC14385</strain>
    </source>
</reference>